<keyword evidence="3" id="KW-0407">Ion channel</keyword>
<dbReference type="Proteomes" id="UP000515377">
    <property type="component" value="Plasmid unnamed1"/>
</dbReference>
<dbReference type="SUPFAM" id="SSF81324">
    <property type="entry name" value="Voltage-gated potassium channels"/>
    <property type="match status" value="1"/>
</dbReference>
<keyword evidence="1" id="KW-1133">Transmembrane helix</keyword>
<reference evidence="4 7" key="2">
    <citation type="submission" date="2019-12" db="EMBL/GenBank/DDBJ databases">
        <title>Functional and genomic insights into the Sphingobium yanoikuyae YC-JY1, a bacterium efficiently degrading bisphenol A.</title>
        <authorList>
            <person name="Jia Y."/>
            <person name="Li X."/>
            <person name="Wang J."/>
            <person name="Eltoukhy A."/>
            <person name="Lamraoui I."/>
            <person name="Yan Y."/>
        </authorList>
    </citation>
    <scope>NUCLEOTIDE SEQUENCE [LARGE SCALE GENOMIC DNA]</scope>
    <source>
        <strain evidence="4 7">YC-JY1</strain>
    </source>
</reference>
<evidence type="ECO:0000313" key="4">
    <source>
        <dbReference type="EMBL" id="QHD69546.1"/>
    </source>
</evidence>
<reference evidence="5 8" key="3">
    <citation type="submission" date="2020-07" db="EMBL/GenBank/DDBJ databases">
        <title>Whole genome sequence of Sphingobium yanoikuyae A3.</title>
        <authorList>
            <person name="Han S.-S."/>
        </authorList>
    </citation>
    <scope>NUCLEOTIDE SEQUENCE [LARGE SCALE GENOMIC DNA]</scope>
    <source>
        <strain evidence="5 8">A3</strain>
        <plasmid evidence="5 8">unnamed1</plasmid>
    </source>
</reference>
<dbReference type="Pfam" id="PF07885">
    <property type="entry name" value="Ion_trans_2"/>
    <property type="match status" value="1"/>
</dbReference>
<feature type="domain" description="Potassium channel" evidence="2">
    <location>
        <begin position="64"/>
        <end position="132"/>
    </location>
</feature>
<dbReference type="Gene3D" id="1.10.287.70">
    <property type="match status" value="1"/>
</dbReference>
<dbReference type="Proteomes" id="UP000464086">
    <property type="component" value="Chromosome"/>
</dbReference>
<evidence type="ECO:0000313" key="3">
    <source>
        <dbReference type="EMBL" id="AYO75870.1"/>
    </source>
</evidence>
<geneLocation type="plasmid" evidence="5 8">
    <name>unnamed1</name>
</geneLocation>
<dbReference type="EMBL" id="CP047218">
    <property type="protein sequence ID" value="QHD69546.1"/>
    <property type="molecule type" value="Genomic_DNA"/>
</dbReference>
<evidence type="ECO:0000313" key="7">
    <source>
        <dbReference type="Proteomes" id="UP000464086"/>
    </source>
</evidence>
<gene>
    <name evidence="3" type="ORF">EBF16_02620</name>
    <name evidence="4" type="ORF">GS397_22540</name>
    <name evidence="5" type="ORF">H3V42_31250</name>
</gene>
<geneLocation type="plasmid" evidence="6">
    <name>pf1</name>
</geneLocation>
<dbReference type="AlphaFoldDB" id="A0A3G2UL33"/>
<name>A0A3G2UL33_SPHYA</name>
<feature type="transmembrane region" description="Helical" evidence="1">
    <location>
        <begin position="115"/>
        <end position="136"/>
    </location>
</feature>
<protein>
    <submittedName>
        <fullName evidence="3">Two pore domain potassium channel family protein</fullName>
    </submittedName>
</protein>
<evidence type="ECO:0000256" key="1">
    <source>
        <dbReference type="SAM" id="Phobius"/>
    </source>
</evidence>
<geneLocation type="plasmid" evidence="3">
    <name>pF1</name>
</geneLocation>
<proteinExistence type="predicted"/>
<reference evidence="3 6" key="1">
    <citation type="submission" date="2018-10" db="EMBL/GenBank/DDBJ databases">
        <title>Characterization and genome analysis of a novel bacterium Sphingobium yanoikuyae SJTF8 capable of degrading PAHs.</title>
        <authorList>
            <person name="Yin C."/>
            <person name="Xiong W."/>
            <person name="Liang R."/>
        </authorList>
    </citation>
    <scope>NUCLEOTIDE SEQUENCE [LARGE SCALE GENOMIC DNA]</scope>
    <source>
        <strain evidence="3 6">SJTF8</strain>
        <plasmid evidence="6">pf1</plasmid>
        <plasmid evidence="3">pF1</plasmid>
    </source>
</reference>
<dbReference type="RefSeq" id="WP_021224309.1">
    <property type="nucleotide sequence ID" value="NZ_CALUBW010000037.1"/>
</dbReference>
<dbReference type="InterPro" id="IPR013099">
    <property type="entry name" value="K_chnl_dom"/>
</dbReference>
<dbReference type="EMBL" id="CP033227">
    <property type="protein sequence ID" value="AYO75870.1"/>
    <property type="molecule type" value="Genomic_DNA"/>
</dbReference>
<evidence type="ECO:0000259" key="2">
    <source>
        <dbReference type="Pfam" id="PF07885"/>
    </source>
</evidence>
<evidence type="ECO:0000313" key="8">
    <source>
        <dbReference type="Proteomes" id="UP000515377"/>
    </source>
</evidence>
<evidence type="ECO:0000313" key="6">
    <source>
        <dbReference type="Proteomes" id="UP000280708"/>
    </source>
</evidence>
<keyword evidence="1" id="KW-0812">Transmembrane</keyword>
<keyword evidence="1" id="KW-0472">Membrane</keyword>
<feature type="transmembrane region" description="Helical" evidence="1">
    <location>
        <begin position="12"/>
        <end position="32"/>
    </location>
</feature>
<keyword evidence="3" id="KW-0813">Transport</keyword>
<evidence type="ECO:0000313" key="5">
    <source>
        <dbReference type="EMBL" id="QNG49348.1"/>
    </source>
</evidence>
<feature type="transmembrane region" description="Helical" evidence="1">
    <location>
        <begin position="44"/>
        <end position="64"/>
    </location>
</feature>
<dbReference type="Proteomes" id="UP000280708">
    <property type="component" value="Plasmid pF1"/>
</dbReference>
<organism evidence="3 6">
    <name type="scientific">Sphingobium yanoikuyae</name>
    <name type="common">Sphingomonas yanoikuyae</name>
    <dbReference type="NCBI Taxonomy" id="13690"/>
    <lineage>
        <taxon>Bacteria</taxon>
        <taxon>Pseudomonadati</taxon>
        <taxon>Pseudomonadota</taxon>
        <taxon>Alphaproteobacteria</taxon>
        <taxon>Sphingomonadales</taxon>
        <taxon>Sphingomonadaceae</taxon>
        <taxon>Sphingobium</taxon>
    </lineage>
</organism>
<keyword evidence="3" id="KW-0406">Ion transport</keyword>
<keyword evidence="3" id="KW-0614">Plasmid</keyword>
<sequence length="147" mass="16037">MNLSLELAVATALVVLTIFIHLGGIALLLALLRRHRGRRTVRTLWHEGLGILGAAGGLFVLHALEIWLYAGFYIAVEALRSFEAALYFSTSSYTTVGYGDVVLDERWRLLGAIEGANGLILLGWSTAFFVAIVGRIRGLENEVQALP</sequence>
<dbReference type="GO" id="GO:0034220">
    <property type="term" value="P:monoatomic ion transmembrane transport"/>
    <property type="evidence" value="ECO:0007669"/>
    <property type="project" value="UniProtKB-KW"/>
</dbReference>
<accession>A0A3G2UL33</accession>
<dbReference type="EMBL" id="CP060123">
    <property type="protein sequence ID" value="QNG49348.1"/>
    <property type="molecule type" value="Genomic_DNA"/>
</dbReference>